<organism evidence="1 2">
    <name type="scientific">Aedes aegypti</name>
    <name type="common">Yellowfever mosquito</name>
    <name type="synonym">Culex aegypti</name>
    <dbReference type="NCBI Taxonomy" id="7159"/>
    <lineage>
        <taxon>Eukaryota</taxon>
        <taxon>Metazoa</taxon>
        <taxon>Ecdysozoa</taxon>
        <taxon>Arthropoda</taxon>
        <taxon>Hexapoda</taxon>
        <taxon>Insecta</taxon>
        <taxon>Pterygota</taxon>
        <taxon>Neoptera</taxon>
        <taxon>Endopterygota</taxon>
        <taxon>Diptera</taxon>
        <taxon>Nematocera</taxon>
        <taxon>Culicoidea</taxon>
        <taxon>Culicidae</taxon>
        <taxon>Culicinae</taxon>
        <taxon>Aedini</taxon>
        <taxon>Aedes</taxon>
        <taxon>Stegomyia</taxon>
    </lineage>
</organism>
<reference evidence="1" key="2">
    <citation type="journal article" date="2007" name="Science">
        <title>Genome sequence of Aedes aegypti, a major arbovirus vector.</title>
        <authorList>
            <person name="Nene V."/>
            <person name="Wortman J.R."/>
            <person name="Lawson D."/>
            <person name="Haas B."/>
            <person name="Kodira C."/>
            <person name="Tu Z.J."/>
            <person name="Loftus B."/>
            <person name="Xi Z."/>
            <person name="Megy K."/>
            <person name="Grabherr M."/>
            <person name="Ren Q."/>
            <person name="Zdobnov E.M."/>
            <person name="Lobo N.F."/>
            <person name="Campbell K.S."/>
            <person name="Brown S.E."/>
            <person name="Bonaldo M.F."/>
            <person name="Zhu J."/>
            <person name="Sinkins S.P."/>
            <person name="Hogenkamp D.G."/>
            <person name="Amedeo P."/>
            <person name="Arensburger P."/>
            <person name="Atkinson P.W."/>
            <person name="Bidwell S."/>
            <person name="Biedler J."/>
            <person name="Birney E."/>
            <person name="Bruggner R.V."/>
            <person name="Costas J."/>
            <person name="Coy M.R."/>
            <person name="Crabtree J."/>
            <person name="Crawford M."/>
            <person name="Debruyn B."/>
            <person name="Decaprio D."/>
            <person name="Eiglmeier K."/>
            <person name="Eisenstadt E."/>
            <person name="El-Dorry H."/>
            <person name="Gelbart W.M."/>
            <person name="Gomes S.L."/>
            <person name="Hammond M."/>
            <person name="Hannick L.I."/>
            <person name="Hogan J.R."/>
            <person name="Holmes M.H."/>
            <person name="Jaffe D."/>
            <person name="Johnston J.S."/>
            <person name="Kennedy R.C."/>
            <person name="Koo H."/>
            <person name="Kravitz S."/>
            <person name="Kriventseva E.V."/>
            <person name="Kulp D."/>
            <person name="Labutti K."/>
            <person name="Lee E."/>
            <person name="Li S."/>
            <person name="Lovin D.D."/>
            <person name="Mao C."/>
            <person name="Mauceli E."/>
            <person name="Menck C.F."/>
            <person name="Miller J.R."/>
            <person name="Montgomery P."/>
            <person name="Mori A."/>
            <person name="Nascimento A.L."/>
            <person name="Naveira H.F."/>
            <person name="Nusbaum C."/>
            <person name="O'leary S."/>
            <person name="Orvis J."/>
            <person name="Pertea M."/>
            <person name="Quesneville H."/>
            <person name="Reidenbach K.R."/>
            <person name="Rogers Y.H."/>
            <person name="Roth C.W."/>
            <person name="Schneider J.R."/>
            <person name="Schatz M."/>
            <person name="Shumway M."/>
            <person name="Stanke M."/>
            <person name="Stinson E.O."/>
            <person name="Tubio J.M."/>
            <person name="Vanzee J.P."/>
            <person name="Verjovski-Almeida S."/>
            <person name="Werner D."/>
            <person name="White O."/>
            <person name="Wyder S."/>
            <person name="Zeng Q."/>
            <person name="Zhao Q."/>
            <person name="Zhao Y."/>
            <person name="Hill C.A."/>
            <person name="Raikhel A.S."/>
            <person name="Soares M.B."/>
            <person name="Knudson D.L."/>
            <person name="Lee N.H."/>
            <person name="Galagan J."/>
            <person name="Salzberg S.L."/>
            <person name="Paulsen I.T."/>
            <person name="Dimopoulos G."/>
            <person name="Collins F.H."/>
            <person name="Birren B."/>
            <person name="Fraser-Liggett C.M."/>
            <person name="Severson D.W."/>
        </authorList>
    </citation>
    <scope>NUCLEOTIDE SEQUENCE [LARGE SCALE GENOMIC DNA]</scope>
    <source>
        <strain evidence="1">Liverpool</strain>
    </source>
</reference>
<accession>Q16LJ6</accession>
<proteinExistence type="predicted"/>
<gene>
    <name evidence="1" type="ORF">AaeL_AAEL012623</name>
</gene>
<reference evidence="1" key="3">
    <citation type="submission" date="2012-09" db="EMBL/GenBank/DDBJ databases">
        <authorList>
            <consortium name="VectorBase"/>
        </authorList>
    </citation>
    <scope>NUCLEOTIDE SEQUENCE</scope>
    <source>
        <strain evidence="1">Liverpool</strain>
    </source>
</reference>
<dbReference type="Proteomes" id="UP000682892">
    <property type="component" value="Unassembled WGS sequence"/>
</dbReference>
<sequence>MVLQHIMIILQILDTNLSRYENLDVPLVHLVQYRFVHLLHPDQILLAILFRWVPTNNQPSIHFPKLPGRQSLQSDLHLGHIVQIGAQRGPQIGRVQLDHQRVVAIFRRRKLLDKVDQLRFRVIEIEEVGQIIHQDRSAGMRFQESANSVGNVIQARKAVRIVVEQCGG</sequence>
<evidence type="ECO:0000313" key="1">
    <source>
        <dbReference type="EMBL" id="EAT35194.1"/>
    </source>
</evidence>
<evidence type="ECO:0000313" key="2">
    <source>
        <dbReference type="Proteomes" id="UP000682892"/>
    </source>
</evidence>
<dbReference type="PaxDb" id="7159-AAEL012623-PA"/>
<reference evidence="1" key="1">
    <citation type="submission" date="2005-10" db="EMBL/GenBank/DDBJ databases">
        <authorList>
            <person name="Loftus B.J."/>
            <person name="Nene V.M."/>
            <person name="Hannick L.I."/>
            <person name="Bidwell S."/>
            <person name="Haas B."/>
            <person name="Amedeo P."/>
            <person name="Orvis J."/>
            <person name="Wortman J.R."/>
            <person name="White O.R."/>
            <person name="Salzberg S."/>
            <person name="Shumway M."/>
            <person name="Koo H."/>
            <person name="Zhao Y."/>
            <person name="Holmes M."/>
            <person name="Miller J."/>
            <person name="Schatz M."/>
            <person name="Pop M."/>
            <person name="Pai G."/>
            <person name="Utterback T."/>
            <person name="Rogers Y.-H."/>
            <person name="Kravitz S."/>
            <person name="Fraser C.M."/>
        </authorList>
    </citation>
    <scope>NUCLEOTIDE SEQUENCE</scope>
    <source>
        <strain evidence="1">Liverpool</strain>
    </source>
</reference>
<name>Q16LJ6_AEDAE</name>
<dbReference type="HOGENOM" id="CLU_1587860_0_0_1"/>
<dbReference type="EMBL" id="CH477903">
    <property type="protein sequence ID" value="EAT35194.1"/>
    <property type="molecule type" value="Genomic_DNA"/>
</dbReference>
<dbReference type="AlphaFoldDB" id="Q16LJ6"/>
<protein>
    <submittedName>
        <fullName evidence="1">AAEL012623-PA</fullName>
    </submittedName>
</protein>